<sequence>MSTSYADAAGLPVSDPTPVVSYSPIVLDVPGRPVPLEIKVSAPVTGTDLPVILLSHGHGRTNFLSSLRGYGPLADFWTAHGFVVVQPTHLDSTVLGLREQDLPDAPIFWRDRALDMHFILDHLDEVLAPVPGLAGRVDTEKVAAAGHSLGGGTVSLLLGMQVLDPNDPREKDLSDSRIKAGVVIGAPGIGDEHLATWAAENYPMMKYIDFGQMQGTALVIAGDEDLNPNFSDRLSYRWDAYTYSPGGNKTLLTFHGAQHLFGGISGYDAVETSDENPERVAALRALVWAYLRSQLFSGDKSWDTAVKALHAREKPLATVETK</sequence>
<evidence type="ECO:0000313" key="2">
    <source>
        <dbReference type="Proteomes" id="UP000238362"/>
    </source>
</evidence>
<dbReference type="InterPro" id="IPR029058">
    <property type="entry name" value="AB_hydrolase_fold"/>
</dbReference>
<dbReference type="AlphaFoldDB" id="A0A2T0LNZ3"/>
<name>A0A2T0LNZ3_9PSEU</name>
<evidence type="ECO:0000313" key="1">
    <source>
        <dbReference type="EMBL" id="PRX44948.1"/>
    </source>
</evidence>
<dbReference type="Gene3D" id="3.40.50.1820">
    <property type="entry name" value="alpha/beta hydrolase"/>
    <property type="match status" value="1"/>
</dbReference>
<dbReference type="OrthoDB" id="339159at2"/>
<dbReference type="PANTHER" id="PTHR33428:SF14">
    <property type="entry name" value="CARBOXYLESTERASE TYPE B DOMAIN-CONTAINING PROTEIN"/>
    <property type="match status" value="1"/>
</dbReference>
<dbReference type="PANTHER" id="PTHR33428">
    <property type="entry name" value="CHLOROPHYLLASE-2, CHLOROPLASTIC"/>
    <property type="match status" value="1"/>
</dbReference>
<keyword evidence="2" id="KW-1185">Reference proteome</keyword>
<comment type="caution">
    <text evidence="1">The sequence shown here is derived from an EMBL/GenBank/DDBJ whole genome shotgun (WGS) entry which is preliminary data.</text>
</comment>
<organism evidence="1 2">
    <name type="scientific">Prauserella shujinwangii</name>
    <dbReference type="NCBI Taxonomy" id="1453103"/>
    <lineage>
        <taxon>Bacteria</taxon>
        <taxon>Bacillati</taxon>
        <taxon>Actinomycetota</taxon>
        <taxon>Actinomycetes</taxon>
        <taxon>Pseudonocardiales</taxon>
        <taxon>Pseudonocardiaceae</taxon>
        <taxon>Prauserella</taxon>
    </lineage>
</organism>
<dbReference type="EMBL" id="PVNH01000010">
    <property type="protein sequence ID" value="PRX44948.1"/>
    <property type="molecule type" value="Genomic_DNA"/>
</dbReference>
<dbReference type="Proteomes" id="UP000238362">
    <property type="component" value="Unassembled WGS sequence"/>
</dbReference>
<dbReference type="SUPFAM" id="SSF53474">
    <property type="entry name" value="alpha/beta-Hydrolases"/>
    <property type="match status" value="1"/>
</dbReference>
<accession>A0A2T0LNZ3</accession>
<proteinExistence type="predicted"/>
<dbReference type="RefSeq" id="WP_106180907.1">
    <property type="nucleotide sequence ID" value="NZ_PVNH01000010.1"/>
</dbReference>
<evidence type="ECO:0008006" key="3">
    <source>
        <dbReference type="Google" id="ProtNLM"/>
    </source>
</evidence>
<gene>
    <name evidence="1" type="ORF">B0I33_11046</name>
</gene>
<reference evidence="1 2" key="1">
    <citation type="submission" date="2018-03" db="EMBL/GenBank/DDBJ databases">
        <title>Genomic Encyclopedia of Type Strains, Phase III (KMG-III): the genomes of soil and plant-associated and newly described type strains.</title>
        <authorList>
            <person name="Whitman W."/>
        </authorList>
    </citation>
    <scope>NUCLEOTIDE SEQUENCE [LARGE SCALE GENOMIC DNA]</scope>
    <source>
        <strain evidence="1 2">CGMCC 4.7125</strain>
    </source>
</reference>
<protein>
    <recommendedName>
        <fullName evidence="3">Chlorophyllase-like protein</fullName>
    </recommendedName>
</protein>